<protein>
    <submittedName>
        <fullName evidence="2">Uncharacterized protein</fullName>
    </submittedName>
</protein>
<dbReference type="VEuPathDB" id="CryptoDB:GNI_206660"/>
<evidence type="ECO:0000313" key="2">
    <source>
        <dbReference type="EMBL" id="EZG42928.1"/>
    </source>
</evidence>
<dbReference type="Proteomes" id="UP000019763">
    <property type="component" value="Unassembled WGS sequence"/>
</dbReference>
<gene>
    <name evidence="2" type="ORF">GNI_206660</name>
</gene>
<evidence type="ECO:0000313" key="3">
    <source>
        <dbReference type="Proteomes" id="UP000019763"/>
    </source>
</evidence>
<evidence type="ECO:0000256" key="1">
    <source>
        <dbReference type="SAM" id="MobiDB-lite"/>
    </source>
</evidence>
<feature type="non-terminal residue" evidence="2">
    <location>
        <position position="1"/>
    </location>
</feature>
<dbReference type="EMBL" id="AFNH02001610">
    <property type="protein sequence ID" value="EZG42928.1"/>
    <property type="molecule type" value="Genomic_DNA"/>
</dbReference>
<dbReference type="RefSeq" id="XP_011133796.1">
    <property type="nucleotide sequence ID" value="XM_011135494.1"/>
</dbReference>
<dbReference type="AlphaFoldDB" id="A0A023AWY6"/>
<comment type="caution">
    <text evidence="2">The sequence shown here is derived from an EMBL/GenBank/DDBJ whole genome shotgun (WGS) entry which is preliminary data.</text>
</comment>
<proteinExistence type="predicted"/>
<reference evidence="2" key="1">
    <citation type="submission" date="2013-12" db="EMBL/GenBank/DDBJ databases">
        <authorList>
            <person name="Omoto C.K."/>
            <person name="Sibley D."/>
            <person name="Venepally P."/>
            <person name="Hadjithomas M."/>
            <person name="Karamycheva S."/>
            <person name="Brunk B."/>
            <person name="Roos D."/>
            <person name="Caler E."/>
            <person name="Lorenzi H."/>
        </authorList>
    </citation>
    <scope>NUCLEOTIDE SEQUENCE</scope>
</reference>
<dbReference type="GeneID" id="22916447"/>
<organism evidence="2 3">
    <name type="scientific">Gregarina niphandrodes</name>
    <name type="common">Septate eugregarine</name>
    <dbReference type="NCBI Taxonomy" id="110365"/>
    <lineage>
        <taxon>Eukaryota</taxon>
        <taxon>Sar</taxon>
        <taxon>Alveolata</taxon>
        <taxon>Apicomplexa</taxon>
        <taxon>Conoidasida</taxon>
        <taxon>Gregarinasina</taxon>
        <taxon>Eugregarinorida</taxon>
        <taxon>Gregarinidae</taxon>
        <taxon>Gregarina</taxon>
    </lineage>
</organism>
<name>A0A023AWY6_GRENI</name>
<accession>A0A023AWY6</accession>
<feature type="region of interest" description="Disordered" evidence="1">
    <location>
        <begin position="63"/>
        <end position="85"/>
    </location>
</feature>
<keyword evidence="3" id="KW-1185">Reference proteome</keyword>
<sequence length="136" mass="14756">RAPAPLPVAKRPNLTSIREFFSDLVERRDRYVMYTREAGFRVVLTALSTCSFINAMVITLAEDENSDSATAGTPNRGPDEAERSAIVTTTATETLVGPSEVRGRRASNATEYTAVVGLSPETATDDFRTTIEPTVT</sequence>
<feature type="non-terminal residue" evidence="2">
    <location>
        <position position="136"/>
    </location>
</feature>